<dbReference type="OrthoDB" id="932129at2759"/>
<dbReference type="GO" id="GO:0005763">
    <property type="term" value="C:mitochondrial small ribosomal subunit"/>
    <property type="evidence" value="ECO:0007669"/>
    <property type="project" value="TreeGrafter"/>
</dbReference>
<dbReference type="GO" id="GO:0003735">
    <property type="term" value="F:structural constituent of ribosome"/>
    <property type="evidence" value="ECO:0007669"/>
    <property type="project" value="InterPro"/>
</dbReference>
<evidence type="ECO:0000313" key="2">
    <source>
        <dbReference type="EMBL" id="KAF3331965.1"/>
    </source>
</evidence>
<dbReference type="SUPFAM" id="SSF52313">
    <property type="entry name" value="Ribosomal protein S2"/>
    <property type="match status" value="1"/>
</dbReference>
<comment type="caution">
    <text evidence="2">The sequence shown here is derived from an EMBL/GenBank/DDBJ whole genome shotgun (WGS) entry which is preliminary data.</text>
</comment>
<dbReference type="Proteomes" id="UP000623129">
    <property type="component" value="Unassembled WGS sequence"/>
</dbReference>
<keyword evidence="3" id="KW-1185">Reference proteome</keyword>
<keyword evidence="2" id="KW-0689">Ribosomal protein</keyword>
<organism evidence="2 3">
    <name type="scientific">Carex littledalei</name>
    <dbReference type="NCBI Taxonomy" id="544730"/>
    <lineage>
        <taxon>Eukaryota</taxon>
        <taxon>Viridiplantae</taxon>
        <taxon>Streptophyta</taxon>
        <taxon>Embryophyta</taxon>
        <taxon>Tracheophyta</taxon>
        <taxon>Spermatophyta</taxon>
        <taxon>Magnoliopsida</taxon>
        <taxon>Liliopsida</taxon>
        <taxon>Poales</taxon>
        <taxon>Cyperaceae</taxon>
        <taxon>Cyperoideae</taxon>
        <taxon>Cariceae</taxon>
        <taxon>Carex</taxon>
        <taxon>Carex subgen. Euthyceras</taxon>
    </lineage>
</organism>
<dbReference type="InterPro" id="IPR005706">
    <property type="entry name" value="Ribosomal_uS2_bac/mit/plastid"/>
</dbReference>
<reference evidence="2" key="1">
    <citation type="submission" date="2020-01" db="EMBL/GenBank/DDBJ databases">
        <title>Genome sequence of Kobresia littledalei, the first chromosome-level genome in the family Cyperaceae.</title>
        <authorList>
            <person name="Qu G."/>
        </authorList>
    </citation>
    <scope>NUCLEOTIDE SEQUENCE</scope>
    <source>
        <strain evidence="2">C.B.Clarke</strain>
        <tissue evidence="2">Leaf</tissue>
    </source>
</reference>
<dbReference type="Pfam" id="PF00318">
    <property type="entry name" value="Ribosomal_S2"/>
    <property type="match status" value="1"/>
</dbReference>
<dbReference type="InterPro" id="IPR001865">
    <property type="entry name" value="Ribosomal_uS2"/>
</dbReference>
<dbReference type="CDD" id="cd01425">
    <property type="entry name" value="RPS2"/>
    <property type="match status" value="1"/>
</dbReference>
<gene>
    <name evidence="2" type="ORF">FCM35_KLT03371</name>
</gene>
<accession>A0A833VLX5</accession>
<proteinExistence type="inferred from homology"/>
<name>A0A833VLX5_9POAL</name>
<keyword evidence="2" id="KW-0687">Ribonucleoprotein</keyword>
<evidence type="ECO:0000256" key="1">
    <source>
        <dbReference type="ARBA" id="ARBA00006242"/>
    </source>
</evidence>
<dbReference type="GO" id="GO:0006412">
    <property type="term" value="P:translation"/>
    <property type="evidence" value="ECO:0007669"/>
    <property type="project" value="InterPro"/>
</dbReference>
<protein>
    <submittedName>
        <fullName evidence="2">Ribosomal protein S2</fullName>
    </submittedName>
</protein>
<dbReference type="EMBL" id="SWLB01000012">
    <property type="protein sequence ID" value="KAF3331965.1"/>
    <property type="molecule type" value="Genomic_DNA"/>
</dbReference>
<dbReference type="InterPro" id="IPR023591">
    <property type="entry name" value="Ribosomal_uS2_flav_dom_sf"/>
</dbReference>
<dbReference type="Gene3D" id="3.40.50.10490">
    <property type="entry name" value="Glucose-6-phosphate isomerase like protein, domain 1"/>
    <property type="match status" value="1"/>
</dbReference>
<evidence type="ECO:0000313" key="3">
    <source>
        <dbReference type="Proteomes" id="UP000623129"/>
    </source>
</evidence>
<sequence>MQSLICANLLSINAHLFNRVAAHHFKVYIAGSRNGIAILDSDKTQICLRNALLFLGSIIRQKGRLFSLHTNNLFVNEIFSEMAGLIKDSQWKIEGTLNHSFSRKNTLRSKNTLGLNKKPDCVLLMDVDRKSSIILRADRSQIPIVSLIDHTIPLTSLKKITYPIPATGSLQFIYQFANLLAKDASLQNSPPTPHPWRPLRAEAVEQNRAVRISGTIGH</sequence>
<dbReference type="PANTHER" id="PTHR12534:SF1">
    <property type="entry name" value="SMALL RIBOSOMAL SUBUNIT PROTEIN US2M"/>
    <property type="match status" value="1"/>
</dbReference>
<dbReference type="AlphaFoldDB" id="A0A833VLX5"/>
<comment type="similarity">
    <text evidence="1">Belongs to the universal ribosomal protein uS2 family.</text>
</comment>
<dbReference type="PANTHER" id="PTHR12534">
    <property type="entry name" value="30S RIBOSOMAL PROTEIN S2 PROKARYOTIC AND ORGANELLAR"/>
    <property type="match status" value="1"/>
</dbReference>